<organism evidence="1 2">
    <name type="scientific">Haloferax sulfurifontis</name>
    <dbReference type="NCBI Taxonomy" id="255616"/>
    <lineage>
        <taxon>Archaea</taxon>
        <taxon>Methanobacteriati</taxon>
        <taxon>Methanobacteriota</taxon>
        <taxon>Stenosarchaea group</taxon>
        <taxon>Halobacteria</taxon>
        <taxon>Halobacteriales</taxon>
        <taxon>Haloferacaceae</taxon>
        <taxon>Haloferax</taxon>
    </lineage>
</organism>
<dbReference type="RefSeq" id="WP_007276353.1">
    <property type="nucleotide sequence ID" value="NZ_BMCI01000006.1"/>
</dbReference>
<comment type="caution">
    <text evidence="1">The sequence shown here is derived from an EMBL/GenBank/DDBJ whole genome shotgun (WGS) entry which is preliminary data.</text>
</comment>
<dbReference type="AlphaFoldDB" id="A0A830DWC1"/>
<name>A0A830DWC1_9EURY</name>
<reference evidence="1" key="1">
    <citation type="journal article" date="2014" name="Int. J. Syst. Evol. Microbiol.">
        <title>Complete genome sequence of Corynebacterium casei LMG S-19264T (=DSM 44701T), isolated from a smear-ripened cheese.</title>
        <authorList>
            <consortium name="US DOE Joint Genome Institute (JGI-PGF)"/>
            <person name="Walter F."/>
            <person name="Albersmeier A."/>
            <person name="Kalinowski J."/>
            <person name="Ruckert C."/>
        </authorList>
    </citation>
    <scope>NUCLEOTIDE SEQUENCE</scope>
    <source>
        <strain evidence="1">CCM 7217</strain>
    </source>
</reference>
<evidence type="ECO:0008006" key="3">
    <source>
        <dbReference type="Google" id="ProtNLM"/>
    </source>
</evidence>
<protein>
    <recommendedName>
        <fullName evidence="3">UbiD operon protein</fullName>
    </recommendedName>
</protein>
<proteinExistence type="predicted"/>
<sequence>MSPQYITSEDHLPADTGGEVTVQVTNQETKEIFQTRARLSRDSHDLDDPEPLTVLRGPHENVEEQWYIEIIEADLDGAPVDDQVLDRCIEQSRTQSDVVTVRSEDVRALVTYLVETGEYDSVSEAVRTFVTQHLAETRPLLLDRYVERRVRLEQDDLSRRLTGGDET</sequence>
<evidence type="ECO:0000313" key="1">
    <source>
        <dbReference type="EMBL" id="GGC66513.1"/>
    </source>
</evidence>
<gene>
    <name evidence="1" type="ORF">GCM10007209_30770</name>
</gene>
<evidence type="ECO:0000313" key="2">
    <source>
        <dbReference type="Proteomes" id="UP000646833"/>
    </source>
</evidence>
<dbReference type="EMBL" id="BMCI01000006">
    <property type="protein sequence ID" value="GGC66513.1"/>
    <property type="molecule type" value="Genomic_DNA"/>
</dbReference>
<reference evidence="1" key="2">
    <citation type="submission" date="2020-09" db="EMBL/GenBank/DDBJ databases">
        <authorList>
            <person name="Sun Q."/>
            <person name="Sedlacek I."/>
        </authorList>
    </citation>
    <scope>NUCLEOTIDE SEQUENCE</scope>
    <source>
        <strain evidence="1">CCM 7217</strain>
    </source>
</reference>
<accession>A0A830DWC1</accession>
<dbReference type="Proteomes" id="UP000646833">
    <property type="component" value="Unassembled WGS sequence"/>
</dbReference>